<reference evidence="1 2" key="1">
    <citation type="submission" date="2016-08" db="EMBL/GenBank/DDBJ databases">
        <authorList>
            <person name="Seilhamer J.J."/>
        </authorList>
    </citation>
    <scope>NUCLEOTIDE SEQUENCE [LARGE SCALE GENOMIC DNA]</scope>
    <source>
        <strain evidence="1 2">KCTC 42603</strain>
    </source>
</reference>
<accession>A0A1E7Z8R9</accession>
<evidence type="ECO:0008006" key="3">
    <source>
        <dbReference type="Google" id="ProtNLM"/>
    </source>
</evidence>
<keyword evidence="2" id="KW-1185">Reference proteome</keyword>
<dbReference type="AlphaFoldDB" id="A0A1E7Z8R9"/>
<sequence>MVSPQVLAASEIVVVANLPAPVSMQKHEIRNLFMGGASSEFEPVTLKPGIHERLIFNARVVGLTESRIQSYWAQMRFSGRSKAPVQVSSVEAMKQYLLDNKGSVGYLPADSNVPDTLTVLYTSG</sequence>
<evidence type="ECO:0000313" key="2">
    <source>
        <dbReference type="Proteomes" id="UP000175691"/>
    </source>
</evidence>
<evidence type="ECO:0000313" key="1">
    <source>
        <dbReference type="EMBL" id="OFC69916.1"/>
    </source>
</evidence>
<gene>
    <name evidence="1" type="ORF">BFC18_00345</name>
</gene>
<comment type="caution">
    <text evidence="1">The sequence shown here is derived from an EMBL/GenBank/DDBJ whole genome shotgun (WGS) entry which is preliminary data.</text>
</comment>
<dbReference type="EMBL" id="MDHN01000034">
    <property type="protein sequence ID" value="OFC69916.1"/>
    <property type="molecule type" value="Genomic_DNA"/>
</dbReference>
<name>A0A1E7Z8R9_9ALTE</name>
<dbReference type="SUPFAM" id="SSF53850">
    <property type="entry name" value="Periplasmic binding protein-like II"/>
    <property type="match status" value="1"/>
</dbReference>
<dbReference type="STRING" id="1656094.BFC18_00345"/>
<dbReference type="Proteomes" id="UP000175691">
    <property type="component" value="Unassembled WGS sequence"/>
</dbReference>
<proteinExistence type="predicted"/>
<protein>
    <recommendedName>
        <fullName evidence="3">Phosphate ABC transporter substrate-binding protein</fullName>
    </recommendedName>
</protein>
<organism evidence="1 2">
    <name type="scientific">Alteromonas confluentis</name>
    <dbReference type="NCBI Taxonomy" id="1656094"/>
    <lineage>
        <taxon>Bacteria</taxon>
        <taxon>Pseudomonadati</taxon>
        <taxon>Pseudomonadota</taxon>
        <taxon>Gammaproteobacteria</taxon>
        <taxon>Alteromonadales</taxon>
        <taxon>Alteromonadaceae</taxon>
        <taxon>Alteromonas/Salinimonas group</taxon>
        <taxon>Alteromonas</taxon>
    </lineage>
</organism>